<feature type="transmembrane region" description="Helical" evidence="9">
    <location>
        <begin position="442"/>
        <end position="463"/>
    </location>
</feature>
<dbReference type="InterPro" id="IPR018456">
    <property type="entry name" value="PTR2_symporter_CS"/>
</dbReference>
<evidence type="ECO:0000256" key="2">
    <source>
        <dbReference type="ARBA" id="ARBA00022448"/>
    </source>
</evidence>
<dbReference type="InterPro" id="IPR000109">
    <property type="entry name" value="POT_fam"/>
</dbReference>
<evidence type="ECO:0000313" key="11">
    <source>
        <dbReference type="Proteomes" id="UP001202717"/>
    </source>
</evidence>
<dbReference type="PANTHER" id="PTHR23517:SF15">
    <property type="entry name" value="PROTON-DEPENDENT OLIGOPEPTIDE FAMILY TRANSPORT PROTEIN"/>
    <property type="match status" value="1"/>
</dbReference>
<evidence type="ECO:0000256" key="8">
    <source>
        <dbReference type="RuleBase" id="RU003755"/>
    </source>
</evidence>
<dbReference type="RefSeq" id="WP_249993888.1">
    <property type="nucleotide sequence ID" value="NZ_CP116221.1"/>
</dbReference>
<keyword evidence="6 9" id="KW-1133">Transmembrane helix</keyword>
<evidence type="ECO:0000256" key="5">
    <source>
        <dbReference type="ARBA" id="ARBA00022856"/>
    </source>
</evidence>
<feature type="transmembrane region" description="Helical" evidence="9">
    <location>
        <begin position="406"/>
        <end position="430"/>
    </location>
</feature>
<feature type="transmembrane region" description="Helical" evidence="9">
    <location>
        <begin position="184"/>
        <end position="203"/>
    </location>
</feature>
<feature type="transmembrane region" description="Helical" evidence="9">
    <location>
        <begin position="294"/>
        <end position="311"/>
    </location>
</feature>
<evidence type="ECO:0000313" key="10">
    <source>
        <dbReference type="EMBL" id="WCO01180.1"/>
    </source>
</evidence>
<feature type="transmembrane region" description="Helical" evidence="9">
    <location>
        <begin position="118"/>
        <end position="136"/>
    </location>
</feature>
<keyword evidence="3" id="KW-1003">Cell membrane</keyword>
<dbReference type="InterPro" id="IPR050171">
    <property type="entry name" value="MFS_Transporters"/>
</dbReference>
<dbReference type="InterPro" id="IPR005279">
    <property type="entry name" value="Dipep/tripep_permease"/>
</dbReference>
<feature type="transmembrane region" description="Helical" evidence="9">
    <location>
        <begin position="372"/>
        <end position="394"/>
    </location>
</feature>
<keyword evidence="11" id="KW-1185">Reference proteome</keyword>
<dbReference type="PROSITE" id="PS01023">
    <property type="entry name" value="PTR2_2"/>
    <property type="match status" value="1"/>
</dbReference>
<keyword evidence="4 8" id="KW-0812">Transmembrane</keyword>
<dbReference type="PROSITE" id="PS01022">
    <property type="entry name" value="PTR2_1"/>
    <property type="match status" value="1"/>
</dbReference>
<organism evidence="10 11">
    <name type="scientific">Psychroserpens ponticola</name>
    <dbReference type="NCBI Taxonomy" id="2932268"/>
    <lineage>
        <taxon>Bacteria</taxon>
        <taxon>Pseudomonadati</taxon>
        <taxon>Bacteroidota</taxon>
        <taxon>Flavobacteriia</taxon>
        <taxon>Flavobacteriales</taxon>
        <taxon>Flavobacteriaceae</taxon>
        <taxon>Psychroserpens</taxon>
    </lineage>
</organism>
<evidence type="ECO:0000256" key="1">
    <source>
        <dbReference type="ARBA" id="ARBA00004651"/>
    </source>
</evidence>
<accession>A0ABY7RVN8</accession>
<evidence type="ECO:0000256" key="3">
    <source>
        <dbReference type="ARBA" id="ARBA00022475"/>
    </source>
</evidence>
<feature type="transmembrane region" description="Helical" evidence="9">
    <location>
        <begin position="339"/>
        <end position="360"/>
    </location>
</feature>
<evidence type="ECO:0000256" key="7">
    <source>
        <dbReference type="ARBA" id="ARBA00023136"/>
    </source>
</evidence>
<dbReference type="NCBIfam" id="TIGR00924">
    <property type="entry name" value="yjdL_sub1_fam"/>
    <property type="match status" value="1"/>
</dbReference>
<comment type="similarity">
    <text evidence="8">Belongs to the major facilitator superfamily. Proton-dependent oligopeptide transporter (POT/PTR) (TC 2.A.17) family.</text>
</comment>
<comment type="subcellular location">
    <subcellularLocation>
        <location evidence="1">Cell membrane</location>
        <topology evidence="1">Multi-pass membrane protein</topology>
    </subcellularLocation>
    <subcellularLocation>
        <location evidence="8">Membrane</location>
        <topology evidence="8">Multi-pass membrane protein</topology>
    </subcellularLocation>
</comment>
<evidence type="ECO:0000256" key="4">
    <source>
        <dbReference type="ARBA" id="ARBA00022692"/>
    </source>
</evidence>
<feature type="transmembrane region" description="Helical" evidence="9">
    <location>
        <begin position="611"/>
        <end position="629"/>
    </location>
</feature>
<dbReference type="Pfam" id="PF00854">
    <property type="entry name" value="PTR2"/>
    <property type="match status" value="1"/>
</dbReference>
<feature type="transmembrane region" description="Helical" evidence="9">
    <location>
        <begin position="157"/>
        <end position="178"/>
    </location>
</feature>
<evidence type="ECO:0000256" key="9">
    <source>
        <dbReference type="SAM" id="Phobius"/>
    </source>
</evidence>
<evidence type="ECO:0000256" key="6">
    <source>
        <dbReference type="ARBA" id="ARBA00022989"/>
    </source>
</evidence>
<feature type="transmembrane region" description="Helical" evidence="9">
    <location>
        <begin position="95"/>
        <end position="112"/>
    </location>
</feature>
<dbReference type="Proteomes" id="UP001202717">
    <property type="component" value="Chromosome"/>
</dbReference>
<dbReference type="EMBL" id="CP116221">
    <property type="protein sequence ID" value="WCO01180.1"/>
    <property type="molecule type" value="Genomic_DNA"/>
</dbReference>
<keyword evidence="5" id="KW-0571">Peptide transport</keyword>
<dbReference type="CDD" id="cd17346">
    <property type="entry name" value="MFS_DtpA_like"/>
    <property type="match status" value="1"/>
</dbReference>
<feature type="transmembrane region" description="Helical" evidence="9">
    <location>
        <begin position="67"/>
        <end position="86"/>
    </location>
</feature>
<protein>
    <submittedName>
        <fullName evidence="10">Peptide MFS transporter</fullName>
    </submittedName>
</protein>
<keyword evidence="2 8" id="KW-0813">Transport</keyword>
<dbReference type="Gene3D" id="1.20.1250.20">
    <property type="entry name" value="MFS general substrate transporter like domains"/>
    <property type="match status" value="1"/>
</dbReference>
<keyword evidence="5" id="KW-0653">Protein transport</keyword>
<gene>
    <name evidence="10" type="ORF">MUN68_014055</name>
</gene>
<reference evidence="10 11" key="1">
    <citation type="submission" date="2023-01" db="EMBL/GenBank/DDBJ databases">
        <title>Psychroserpens ponticola sp. nov., isolated from seawater.</title>
        <authorList>
            <person name="Kristyanto S."/>
            <person name="Jung J."/>
            <person name="Kim J.M."/>
            <person name="Jeon C.O."/>
        </authorList>
    </citation>
    <scope>NUCLEOTIDE SEQUENCE [LARGE SCALE GENOMIC DNA]</scope>
    <source>
        <strain evidence="10 11">MSW6</strain>
    </source>
</reference>
<name>A0ABY7RVN8_9FLAO</name>
<dbReference type="InterPro" id="IPR036259">
    <property type="entry name" value="MFS_trans_sf"/>
</dbReference>
<feature type="transmembrane region" description="Helical" evidence="9">
    <location>
        <begin position="237"/>
        <end position="256"/>
    </location>
</feature>
<proteinExistence type="inferred from homology"/>
<dbReference type="SUPFAM" id="SSF103473">
    <property type="entry name" value="MFS general substrate transporter"/>
    <property type="match status" value="2"/>
</dbReference>
<dbReference type="PANTHER" id="PTHR23517">
    <property type="entry name" value="RESISTANCE PROTEIN MDTM, PUTATIVE-RELATED-RELATED"/>
    <property type="match status" value="1"/>
</dbReference>
<feature type="transmembrane region" description="Helical" evidence="9">
    <location>
        <begin position="262"/>
        <end position="282"/>
    </location>
</feature>
<sequence>MSTTTLKPHQKELWGHPIGLYVLFFTEMWERFSYYGMRALLVIYMIAKAGHKDGPGLGWSKIEALQLYGWYVMLVYVVSIPGGILADKYLGQKKAVMLGAIILCLGHGTLAIEADWAFFTGLGLIILGVGCLKPNISTMVGGLYKKGDIRRDKGFSIFYIGINLGSLLATTFVGMIVAKWGWHAGFGMAGIAMLLGLFVYVWGQKYIKHVGNKPTVEETKNDVSMVKLFSNIFKSPLQLVIFVILLAFSLYAGFTFEGVDHWGYGALFIFLSFVVGLLMMIFKSLETQIEKDRFLVVLLSFLLVIVFWGAFEQAGGLMSIYTEQKTNRMLLGYLIPTPMFQGLNAGFIILLAVWIANIWAKRKLKNKEASSLFKMATGTIIMGLGFVFMVFAVREYSIEGHSGMQWLVLAYLFHTIGELCSSPVSLSFVTKLAPVKYASLMMGLYFAATGLGGKVAGIIGEYAQLKPYEAKMIASKSDINVFVTKDTLTLTDDIGKEFKAFDFPISRDQEFKIKADVYLENNNIVFEEVVTKENINHLFNITKDDKNDFTANLKSYLTENKVSKAIPFHTELTFQKNEEKLLNRKNIGDGKNYEVSFVLEEQQTKQEFKTFAGITIFTVIFGLLVIVLLKPLKRLTHGAEDNEVEMHNDEAEGFELADN</sequence>
<keyword evidence="7 9" id="KW-0472">Membrane</keyword>